<dbReference type="InterPro" id="IPR014541">
    <property type="entry name" value="Amdntrnsf_FN0238"/>
</dbReference>
<evidence type="ECO:0000313" key="1">
    <source>
        <dbReference type="EMBL" id="MBC5845419.1"/>
    </source>
</evidence>
<proteinExistence type="predicted"/>
<sequence>MQSQNKELKSTTLNQSTTSILMVRPANFSVNIQTSETNYFQKELKDLNPEQIKSKALKEFDDMAATLKSKGVDVNVINDTQQPVKPDAVFPNNWVSFHPDGKVILYPMLTPNRLAEIRTDVIDSLKTKFEISETIDFSKEHYNKKYLEGTGSIIFDHVNKVAYACLSPRTDKDLFVKVSNYLGYKPVYFHSFDQDNKAIYHTNVMMCIGSQFAVVCLSSITDTNEKQQLVNSLTQSGHQIVDITFEQLNHFAGNMLELKTKDHKTIVAMSQSAYNSLNPNQKKNLEQYSELVPLSINTIETIGGGSVRCMIAEVYSQPKKPTN</sequence>
<comment type="caution">
    <text evidence="1">The sequence shown here is derived from an EMBL/GenBank/DDBJ whole genome shotgun (WGS) entry which is preliminary data.</text>
</comment>
<dbReference type="PIRSF" id="PIRSF028188">
    <property type="entry name" value="Amdntrnsf_FN0238"/>
    <property type="match status" value="1"/>
</dbReference>
<gene>
    <name evidence="1" type="ORF">H8R25_13355</name>
</gene>
<accession>A0A923N2G0</accession>
<dbReference type="PANTHER" id="PTHR43224:SF1">
    <property type="entry name" value="AMIDINOTRANSFERASE"/>
    <property type="match status" value="1"/>
</dbReference>
<reference evidence="1 2" key="1">
    <citation type="submission" date="2020-08" db="EMBL/GenBank/DDBJ databases">
        <title>Description of novel Flavobacterium F-392 isolate.</title>
        <authorList>
            <person name="Saticioglu I.B."/>
            <person name="Duman M."/>
            <person name="Altun S."/>
        </authorList>
    </citation>
    <scope>NUCLEOTIDE SEQUENCE [LARGE SCALE GENOMIC DNA]</scope>
    <source>
        <strain evidence="1 2">F-392</strain>
    </source>
</reference>
<dbReference type="EMBL" id="JACRUL010000037">
    <property type="protein sequence ID" value="MBC5845419.1"/>
    <property type="molecule type" value="Genomic_DNA"/>
</dbReference>
<dbReference type="SUPFAM" id="SSF55909">
    <property type="entry name" value="Pentein"/>
    <property type="match status" value="1"/>
</dbReference>
<protein>
    <submittedName>
        <fullName evidence="1">Amidinotransferase</fullName>
    </submittedName>
</protein>
<evidence type="ECO:0000313" key="2">
    <source>
        <dbReference type="Proteomes" id="UP000641454"/>
    </source>
</evidence>
<organism evidence="1 2">
    <name type="scientific">Flavobacterium muglaense</name>
    <dbReference type="NCBI Taxonomy" id="2764716"/>
    <lineage>
        <taxon>Bacteria</taxon>
        <taxon>Pseudomonadati</taxon>
        <taxon>Bacteroidota</taxon>
        <taxon>Flavobacteriia</taxon>
        <taxon>Flavobacteriales</taxon>
        <taxon>Flavobacteriaceae</taxon>
        <taxon>Flavobacterium</taxon>
    </lineage>
</organism>
<keyword evidence="2" id="KW-1185">Reference proteome</keyword>
<name>A0A923N2G0_9FLAO</name>
<dbReference type="AlphaFoldDB" id="A0A923N2G0"/>
<dbReference type="NCBIfam" id="NF046062">
    <property type="entry name" value="citrull_CtlX"/>
    <property type="match status" value="1"/>
</dbReference>
<dbReference type="PANTHER" id="PTHR43224">
    <property type="entry name" value="AMIDINOTRANSFERASE"/>
    <property type="match status" value="1"/>
</dbReference>
<dbReference type="Gene3D" id="3.75.10.10">
    <property type="entry name" value="L-arginine/glycine Amidinotransferase, Chain A"/>
    <property type="match status" value="1"/>
</dbReference>
<dbReference type="Pfam" id="PF19420">
    <property type="entry name" value="DDAH_eukar"/>
    <property type="match status" value="1"/>
</dbReference>
<dbReference type="Proteomes" id="UP000641454">
    <property type="component" value="Unassembled WGS sequence"/>
</dbReference>